<evidence type="ECO:0000313" key="1">
    <source>
        <dbReference type="EMBL" id="EXM13894.1"/>
    </source>
</evidence>
<dbReference type="PANTHER" id="PTHR38850">
    <property type="entry name" value="CERATO-PLATANIN"/>
    <property type="match status" value="1"/>
</dbReference>
<sequence length="173" mass="18171">MTSIQVALEFLAASSTPAASLTSPVPPTATISASKYSHEGRHVYLLKIDSSGGAHDISHDAWNFLKVGRSASEDPEQGGGIPMGYNYVHASNCNDLLDNGKLPLSAANFMGYVESCLKELKSWAAQNMCFTTSTIQSAISNLPKCPGGPESTKKLGHKVENILFGSGKSAAAP</sequence>
<accession>X0KJU7</accession>
<dbReference type="Proteomes" id="UP000030701">
    <property type="component" value="Unassembled WGS sequence"/>
</dbReference>
<dbReference type="AlphaFoldDB" id="X0KJU7"/>
<name>X0KJU7_FUSOX</name>
<reference evidence="1" key="1">
    <citation type="submission" date="2011-11" db="EMBL/GenBank/DDBJ databases">
        <title>The Genome Sequence of Fusarium oxysporum Cotton.</title>
        <authorList>
            <consortium name="The Broad Institute Genome Sequencing Platform"/>
            <person name="Ma L.-J."/>
            <person name="Gale L.R."/>
            <person name="Schwartz D.C."/>
            <person name="Zhou S."/>
            <person name="Corby-Kistler H."/>
            <person name="Young S.K."/>
            <person name="Zeng Q."/>
            <person name="Gargeya S."/>
            <person name="Fitzgerald M."/>
            <person name="Haas B."/>
            <person name="Abouelleil A."/>
            <person name="Alvarado L."/>
            <person name="Arachchi H.M."/>
            <person name="Berlin A."/>
            <person name="Brown A."/>
            <person name="Chapman S.B."/>
            <person name="Chen Z."/>
            <person name="Dunbar C."/>
            <person name="Freedman E."/>
            <person name="Gearin G."/>
            <person name="Goldberg J."/>
            <person name="Griggs A."/>
            <person name="Gujja S."/>
            <person name="Heiman D."/>
            <person name="Howarth C."/>
            <person name="Larson L."/>
            <person name="Lui A."/>
            <person name="MacDonald P.J.P."/>
            <person name="Montmayeur A."/>
            <person name="Murphy C."/>
            <person name="Neiman D."/>
            <person name="Pearson M."/>
            <person name="Priest M."/>
            <person name="Roberts A."/>
            <person name="Saif S."/>
            <person name="Shea T."/>
            <person name="Shenoy N."/>
            <person name="Sisk P."/>
            <person name="Stolte C."/>
            <person name="Sykes S."/>
            <person name="Wortman J."/>
            <person name="Nusbaum C."/>
            <person name="Birren B."/>
        </authorList>
    </citation>
    <scope>NUCLEOTIDE SEQUENCE [LARGE SCALE GENOMIC DNA]</scope>
    <source>
        <strain evidence="1">25433</strain>
    </source>
</reference>
<dbReference type="HOGENOM" id="CLU_083928_1_0_1"/>
<dbReference type="PANTHER" id="PTHR38850:SF2">
    <property type="entry name" value="CERATO-PLATANIN"/>
    <property type="match status" value="1"/>
</dbReference>
<dbReference type="EMBL" id="JH658101">
    <property type="protein sequence ID" value="EXM13894.1"/>
    <property type="molecule type" value="Genomic_DNA"/>
</dbReference>
<protein>
    <submittedName>
        <fullName evidence="1">Uncharacterized protein</fullName>
    </submittedName>
</protein>
<organism evidence="1">
    <name type="scientific">Fusarium oxysporum f. sp. vasinfectum 25433</name>
    <dbReference type="NCBI Taxonomy" id="1089449"/>
    <lineage>
        <taxon>Eukaryota</taxon>
        <taxon>Fungi</taxon>
        <taxon>Dikarya</taxon>
        <taxon>Ascomycota</taxon>
        <taxon>Pezizomycotina</taxon>
        <taxon>Sordariomycetes</taxon>
        <taxon>Hypocreomycetidae</taxon>
        <taxon>Hypocreales</taxon>
        <taxon>Nectriaceae</taxon>
        <taxon>Fusarium</taxon>
        <taxon>Fusarium oxysporum species complex</taxon>
    </lineage>
</organism>
<gene>
    <name evidence="1" type="ORF">FOTG_17664</name>
</gene>
<reference evidence="1" key="2">
    <citation type="submission" date="2012-05" db="EMBL/GenBank/DDBJ databases">
        <title>The Genome Annotation of Fusarium oxysporum Cotton.</title>
        <authorList>
            <consortium name="The Broad Institute Genomics Platform"/>
            <person name="Ma L.-J."/>
            <person name="Corby-Kistler H."/>
            <person name="Broz K."/>
            <person name="Gale L.R."/>
            <person name="Jonkers W."/>
            <person name="O'Donnell K."/>
            <person name="Ploetz R."/>
            <person name="Steinberg C."/>
            <person name="Schwartz D.C."/>
            <person name="VanEtten H."/>
            <person name="Zhou S."/>
            <person name="Young S.K."/>
            <person name="Zeng Q."/>
            <person name="Gargeya S."/>
            <person name="Fitzgerald M."/>
            <person name="Abouelleil A."/>
            <person name="Alvarado L."/>
            <person name="Chapman S.B."/>
            <person name="Gainer-Dewar J."/>
            <person name="Goldberg J."/>
            <person name="Griggs A."/>
            <person name="Gujja S."/>
            <person name="Hansen M."/>
            <person name="Howarth C."/>
            <person name="Imamovic A."/>
            <person name="Ireland A."/>
            <person name="Larimer J."/>
            <person name="McCowan C."/>
            <person name="Murphy C."/>
            <person name="Pearson M."/>
            <person name="Poon T.W."/>
            <person name="Priest M."/>
            <person name="Roberts A."/>
            <person name="Saif S."/>
            <person name="Shea T."/>
            <person name="Sykes S."/>
            <person name="Wortman J."/>
            <person name="Nusbaum C."/>
            <person name="Birren B."/>
        </authorList>
    </citation>
    <scope>NUCLEOTIDE SEQUENCE</scope>
    <source>
        <strain evidence="1">25433</strain>
    </source>
</reference>
<proteinExistence type="predicted"/>